<dbReference type="SUPFAM" id="SSF52266">
    <property type="entry name" value="SGNH hydrolase"/>
    <property type="match status" value="1"/>
</dbReference>
<sequence length="233" mass="25016">MRLRLLCLISLAFLAACGERVSPDSDARILMMGDSMLATHRGTGQSVGDGLEDLLGEEVIDRSVPGARMIYVFPLSGSAGMRIAAQYRAHPWDWVVLNGGGNDLLFGCACALCETRLERMISEDGRTGVIPELVAALRASGAGVVYPGYLRSPGRWSLIDGCRDIGDRFERRLARLADHDPGVTHVSLSDLVPEGDRSYHGPDLIHPSPKGSRAIAERIASVIGAETVAVPRP</sequence>
<feature type="chain" id="PRO_5004171807" evidence="1">
    <location>
        <begin position="19"/>
        <end position="233"/>
    </location>
</feature>
<gene>
    <name evidence="3" type="ORF">R2601_09088</name>
</gene>
<dbReference type="PROSITE" id="PS51257">
    <property type="entry name" value="PROKAR_LIPOPROTEIN"/>
    <property type="match status" value="1"/>
</dbReference>
<dbReference type="RefSeq" id="WP_007792458.1">
    <property type="nucleotide sequence ID" value="NZ_DS022276.1"/>
</dbReference>
<keyword evidence="4" id="KW-1185">Reference proteome</keyword>
<name>Q0FN89_SALBH</name>
<protein>
    <submittedName>
        <fullName evidence="3">GDSL-like lipase/acylhydrolase, putative</fullName>
    </submittedName>
</protein>
<dbReference type="eggNOG" id="COG2755">
    <property type="taxonomic scope" value="Bacteria"/>
</dbReference>
<dbReference type="InterPro" id="IPR013830">
    <property type="entry name" value="SGNH_hydro"/>
</dbReference>
<dbReference type="Pfam" id="PF13472">
    <property type="entry name" value="Lipase_GDSL_2"/>
    <property type="match status" value="1"/>
</dbReference>
<dbReference type="HOGENOM" id="CLU_1224002_0_0_5"/>
<evidence type="ECO:0000313" key="4">
    <source>
        <dbReference type="Proteomes" id="UP000006230"/>
    </source>
</evidence>
<dbReference type="Gene3D" id="3.40.50.1110">
    <property type="entry name" value="SGNH hydrolase"/>
    <property type="match status" value="1"/>
</dbReference>
<dbReference type="EMBL" id="AATQ01000023">
    <property type="protein sequence ID" value="EAU45691.1"/>
    <property type="molecule type" value="Genomic_DNA"/>
</dbReference>
<keyword evidence="1" id="KW-0732">Signal</keyword>
<proteinExistence type="predicted"/>
<feature type="signal peptide" evidence="1">
    <location>
        <begin position="1"/>
        <end position="18"/>
    </location>
</feature>
<evidence type="ECO:0000256" key="1">
    <source>
        <dbReference type="SAM" id="SignalP"/>
    </source>
</evidence>
<dbReference type="CDD" id="cd00229">
    <property type="entry name" value="SGNH_hydrolase"/>
    <property type="match status" value="1"/>
</dbReference>
<comment type="caution">
    <text evidence="3">The sequence shown here is derived from an EMBL/GenBank/DDBJ whole genome shotgun (WGS) entry which is preliminary data.</text>
</comment>
<dbReference type="STRING" id="314265.R2601_09088"/>
<dbReference type="Proteomes" id="UP000006230">
    <property type="component" value="Unassembled WGS sequence"/>
</dbReference>
<reference evidence="3 4" key="1">
    <citation type="journal article" date="2010" name="J. Bacteriol.">
        <title>Genome sequences of Pelagibaca bermudensis HTCC2601T and Maritimibacter alkaliphilus HTCC2654T, the type strains of two marine Roseobacter genera.</title>
        <authorList>
            <person name="Thrash J.C."/>
            <person name="Cho J.C."/>
            <person name="Ferriera S."/>
            <person name="Johnson J."/>
            <person name="Vergin K.L."/>
            <person name="Giovannoni S.J."/>
        </authorList>
    </citation>
    <scope>NUCLEOTIDE SEQUENCE [LARGE SCALE GENOMIC DNA]</scope>
    <source>
        <strain evidence="4">DSM 26914 / JCM 13377 / KCTC 12554 / HTCC2601</strain>
    </source>
</reference>
<dbReference type="OrthoDB" id="7840049at2"/>
<feature type="domain" description="SGNH hydrolase-type esterase" evidence="2">
    <location>
        <begin position="32"/>
        <end position="214"/>
    </location>
</feature>
<organism evidence="3 4">
    <name type="scientific">Salipiger bermudensis (strain DSM 26914 / JCM 13377 / KCTC 12554 / HTCC2601)</name>
    <name type="common">Pelagibaca bermudensis</name>
    <dbReference type="NCBI Taxonomy" id="314265"/>
    <lineage>
        <taxon>Bacteria</taxon>
        <taxon>Pseudomonadati</taxon>
        <taxon>Pseudomonadota</taxon>
        <taxon>Alphaproteobacteria</taxon>
        <taxon>Rhodobacterales</taxon>
        <taxon>Roseobacteraceae</taxon>
        <taxon>Salipiger</taxon>
    </lineage>
</organism>
<keyword evidence="3" id="KW-0378">Hydrolase</keyword>
<evidence type="ECO:0000259" key="2">
    <source>
        <dbReference type="Pfam" id="PF13472"/>
    </source>
</evidence>
<evidence type="ECO:0000313" key="3">
    <source>
        <dbReference type="EMBL" id="EAU45691.1"/>
    </source>
</evidence>
<dbReference type="InterPro" id="IPR036514">
    <property type="entry name" value="SGNH_hydro_sf"/>
</dbReference>
<dbReference type="GO" id="GO:0016788">
    <property type="term" value="F:hydrolase activity, acting on ester bonds"/>
    <property type="evidence" value="ECO:0007669"/>
    <property type="project" value="UniProtKB-ARBA"/>
</dbReference>
<dbReference type="AlphaFoldDB" id="Q0FN89"/>
<accession>Q0FN89</accession>